<evidence type="ECO:0000259" key="2">
    <source>
        <dbReference type="PROSITE" id="PS50853"/>
    </source>
</evidence>
<feature type="chain" id="PRO_5007178472" description="Fibronectin type-III domain-containing protein" evidence="1">
    <location>
        <begin position="30"/>
        <end position="460"/>
    </location>
</feature>
<reference evidence="3 4" key="1">
    <citation type="journal article" date="2016" name="Microbiology (Mosc.)">
        <title>Comparison of Lactobacillus crispatus isolates from Lactobacillus-dominated vaginal microbiomes with isolates from microbiomes containing bacterial vaginosis-associated bacteria.</title>
        <authorList>
            <person name="Abdelmaksoud A.A."/>
            <person name="Koparde V.N."/>
            <person name="Sheth N.U."/>
            <person name="Serrano M.G."/>
            <person name="Glascock A.L."/>
            <person name="Fettweis J.M."/>
            <person name="Strauss Iii J.F."/>
            <person name="Buck G.A."/>
            <person name="Jefferson K.K."/>
        </authorList>
    </citation>
    <scope>NUCLEOTIDE SEQUENCE [LARGE SCALE GENOMIC DNA]</scope>
    <source>
        <strain evidence="3 4">VMC3</strain>
    </source>
</reference>
<dbReference type="PROSITE" id="PS50853">
    <property type="entry name" value="FN3"/>
    <property type="match status" value="1"/>
</dbReference>
<dbReference type="InterPro" id="IPR003961">
    <property type="entry name" value="FN3_dom"/>
</dbReference>
<dbReference type="InterPro" id="IPR036116">
    <property type="entry name" value="FN3_sf"/>
</dbReference>
<dbReference type="CDD" id="cd00063">
    <property type="entry name" value="FN3"/>
    <property type="match status" value="1"/>
</dbReference>
<comment type="caution">
    <text evidence="3">The sequence shown here is derived from an EMBL/GenBank/DDBJ whole genome shotgun (WGS) entry which is preliminary data.</text>
</comment>
<feature type="signal peptide" evidence="1">
    <location>
        <begin position="1"/>
        <end position="29"/>
    </location>
</feature>
<dbReference type="EMBL" id="LJGP01000023">
    <property type="protein sequence ID" value="KWU03636.1"/>
    <property type="molecule type" value="Genomic_DNA"/>
</dbReference>
<keyword evidence="1" id="KW-0732">Signal</keyword>
<dbReference type="PATRIC" id="fig|47770.28.peg.779"/>
<evidence type="ECO:0000313" key="4">
    <source>
        <dbReference type="Proteomes" id="UP000067598"/>
    </source>
</evidence>
<proteinExistence type="predicted"/>
<name>A0A125P686_9LACO</name>
<feature type="domain" description="Fibronectin type-III" evidence="2">
    <location>
        <begin position="357"/>
        <end position="459"/>
    </location>
</feature>
<dbReference type="RefSeq" id="WP_060462173.1">
    <property type="nucleotide sequence ID" value="NZ_AP025162.1"/>
</dbReference>
<protein>
    <recommendedName>
        <fullName evidence="2">Fibronectin type-III domain-containing protein</fullName>
    </recommendedName>
</protein>
<accession>A0A125P686</accession>
<gene>
    <name evidence="3" type="ORF">AEL95_06720</name>
</gene>
<organism evidence="3 4">
    <name type="scientific">Lactobacillus crispatus</name>
    <dbReference type="NCBI Taxonomy" id="47770"/>
    <lineage>
        <taxon>Bacteria</taxon>
        <taxon>Bacillati</taxon>
        <taxon>Bacillota</taxon>
        <taxon>Bacilli</taxon>
        <taxon>Lactobacillales</taxon>
        <taxon>Lactobacillaceae</taxon>
        <taxon>Lactobacillus</taxon>
    </lineage>
</organism>
<dbReference type="Proteomes" id="UP000067598">
    <property type="component" value="Unassembled WGS sequence"/>
</dbReference>
<dbReference type="Gene3D" id="2.60.40.10">
    <property type="entry name" value="Immunoglobulins"/>
    <property type="match status" value="1"/>
</dbReference>
<evidence type="ECO:0000313" key="3">
    <source>
        <dbReference type="EMBL" id="KWU03636.1"/>
    </source>
</evidence>
<dbReference type="AlphaFoldDB" id="A0A125P686"/>
<evidence type="ECO:0000256" key="1">
    <source>
        <dbReference type="SAM" id="SignalP"/>
    </source>
</evidence>
<dbReference type="SUPFAM" id="SSF49265">
    <property type="entry name" value="Fibronectin type III"/>
    <property type="match status" value="1"/>
</dbReference>
<dbReference type="InterPro" id="IPR013783">
    <property type="entry name" value="Ig-like_fold"/>
</dbReference>
<sequence length="460" mass="51797">MKINKYLIATSLAGAFVLFLNTNSSTVQAATIQIPTQGTSYVRKGNTYKLHLKEAGRVTVNTNAKIRIYNSIDWEAIPYSTDKKNTKEYYLRSGNYKVVAKNPGSRKIRISYTKLTKLRKQLDDYPIYRTTNSYTYSPEISLGQEVKGFSDMFSSYKNSTYHSYTLKVDKSQKLTMGMNSMPVYYNGHRTIITMQSKNGFSYYLPSSMFNGRQDNKKITWYVAKGEYKLNIQTRGLFNFKITGENTDQVPVKNEVTKLTPVKDGLQVDFTKSEGATEYVIYINSGSGYIPAAVPRIKASESLSTVIPSKSLVNGKTYQVAVLPINRANGFDINGELSDEKTIDYHAVTDNKNVPDKIPVDISYYDDNGSDEPYIDIKWPVNKNISSYEVQYCLKGQSEWQSFLSSSSNGDEITSSSDKNSICYFEKGKTYEIRVRGLNSNIVGPWSDIKTVTVNVTPAGN</sequence>